<sequence>MQGVDEEQYQQDFNDCQGYADRVDKGEAAKTGAANSAVTGAVIGAVVGVIEDGVGGAVVGSAAGGAVGAGAGALGGVSESTQVQSLVLRQCLAKKGYTVYDLQ</sequence>
<reference evidence="2" key="1">
    <citation type="journal article" date="2019" name="Int. J. Syst. Evol. Microbiol.">
        <title>The Global Catalogue of Microorganisms (GCM) 10K type strain sequencing project: providing services to taxonomists for standard genome sequencing and annotation.</title>
        <authorList>
            <consortium name="The Broad Institute Genomics Platform"/>
            <consortium name="The Broad Institute Genome Sequencing Center for Infectious Disease"/>
            <person name="Wu L."/>
            <person name="Ma J."/>
        </authorList>
    </citation>
    <scope>NUCLEOTIDE SEQUENCE [LARGE SCALE GENOMIC DNA]</scope>
    <source>
        <strain evidence="2">CECT 7398</strain>
    </source>
</reference>
<name>A0ABT8BTC2_9VIBR</name>
<protein>
    <submittedName>
        <fullName evidence="1">Glycine zipper family protein</fullName>
    </submittedName>
</protein>
<dbReference type="Proteomes" id="UP001238540">
    <property type="component" value="Unassembled WGS sequence"/>
</dbReference>
<dbReference type="EMBL" id="JAUFQC010000001">
    <property type="protein sequence ID" value="MDN3609340.1"/>
    <property type="molecule type" value="Genomic_DNA"/>
</dbReference>
<accession>A0ABT8BTC2</accession>
<keyword evidence="2" id="KW-1185">Reference proteome</keyword>
<gene>
    <name evidence="1" type="ORF">QWZ16_06345</name>
</gene>
<proteinExistence type="predicted"/>
<comment type="caution">
    <text evidence="1">The sequence shown here is derived from an EMBL/GenBank/DDBJ whole genome shotgun (WGS) entry which is preliminary data.</text>
</comment>
<evidence type="ECO:0000313" key="2">
    <source>
        <dbReference type="Proteomes" id="UP001238540"/>
    </source>
</evidence>
<dbReference type="RefSeq" id="WP_254868770.1">
    <property type="nucleotide sequence ID" value="NZ_JABEYA020000002.1"/>
</dbReference>
<organism evidence="1 2">
    <name type="scientific">Vibrio ostreicida</name>
    <dbReference type="NCBI Taxonomy" id="526588"/>
    <lineage>
        <taxon>Bacteria</taxon>
        <taxon>Pseudomonadati</taxon>
        <taxon>Pseudomonadota</taxon>
        <taxon>Gammaproteobacteria</taxon>
        <taxon>Vibrionales</taxon>
        <taxon>Vibrionaceae</taxon>
        <taxon>Vibrio</taxon>
    </lineage>
</organism>
<evidence type="ECO:0000313" key="1">
    <source>
        <dbReference type="EMBL" id="MDN3609340.1"/>
    </source>
</evidence>